<keyword evidence="11" id="KW-1185">Reference proteome</keyword>
<protein>
    <submittedName>
        <fullName evidence="10">PIG-U-domain-containing protein</fullName>
    </submittedName>
</protein>
<feature type="transmembrane region" description="Helical" evidence="9">
    <location>
        <begin position="281"/>
        <end position="299"/>
    </location>
</feature>
<comment type="subcellular location">
    <subcellularLocation>
        <location evidence="1">Endoplasmic reticulum membrane</location>
        <topology evidence="1">Multi-pass membrane protein</topology>
    </subcellularLocation>
</comment>
<dbReference type="Pfam" id="PF06728">
    <property type="entry name" value="PIG-U"/>
    <property type="match status" value="1"/>
</dbReference>
<dbReference type="EMBL" id="MU001902">
    <property type="protein sequence ID" value="KAF2794128.1"/>
    <property type="molecule type" value="Genomic_DNA"/>
</dbReference>
<evidence type="ECO:0000256" key="5">
    <source>
        <dbReference type="ARBA" id="ARBA00022692"/>
    </source>
</evidence>
<feature type="transmembrane region" description="Helical" evidence="9">
    <location>
        <begin position="306"/>
        <end position="324"/>
    </location>
</feature>
<evidence type="ECO:0000256" key="4">
    <source>
        <dbReference type="ARBA" id="ARBA00022502"/>
    </source>
</evidence>
<sequence>MASDQHKALLFGAAAAVRLLLFTAFPSLPSLLAGRVEVSTPVTSFKRLQEGLFLYTHNVSPYDGGVYHQAPLLLPLFSLLPNPSYHPFATNLLYTMVDLLSAHALMQIADSGQAAVTRLFTSSRKELRWSSVAIAAGFLFNPFTVATCIARSTSALTNLFILTAMAKASQGALITFVLSMAMASYLAMHPVLLFPPLLILCYDVQATNMKAAPHAWRFAVTHLRRLSIALGALLYLSKLLTGSWDFLGATYGVRLLLPDLTPNVGLWWYFFTEMFDSFREFFLGVFWLHVASYMPGLTIRLRKQPLFVAATLTGIFAVFTPYPSIADAALYLSLVPLFRHLFPLMRYTFLASSSILYASFLGPVFYHLWIYAGSGNANFFYAITLVWSLGLSVIVGDSLYAALRDELDVERPELRGKEVKRI</sequence>
<dbReference type="GO" id="GO:0016255">
    <property type="term" value="P:attachment of GPI anchor to protein"/>
    <property type="evidence" value="ECO:0007669"/>
    <property type="project" value="InterPro"/>
</dbReference>
<feature type="transmembrane region" description="Helical" evidence="9">
    <location>
        <begin position="129"/>
        <end position="150"/>
    </location>
</feature>
<comment type="pathway">
    <text evidence="2">Glycolipid biosynthesis; glycosylphosphatidylinositol-anchor biosynthesis.</text>
</comment>
<evidence type="ECO:0000256" key="3">
    <source>
        <dbReference type="ARBA" id="ARBA00010026"/>
    </source>
</evidence>
<dbReference type="InterPro" id="IPR009600">
    <property type="entry name" value="PIG-U"/>
</dbReference>
<dbReference type="OrthoDB" id="549017at2759"/>
<gene>
    <name evidence="10" type="ORF">K505DRAFT_374858</name>
</gene>
<evidence type="ECO:0000313" key="11">
    <source>
        <dbReference type="Proteomes" id="UP000799757"/>
    </source>
</evidence>
<keyword evidence="8 9" id="KW-0472">Membrane</keyword>
<evidence type="ECO:0000256" key="6">
    <source>
        <dbReference type="ARBA" id="ARBA00022824"/>
    </source>
</evidence>
<evidence type="ECO:0000256" key="9">
    <source>
        <dbReference type="SAM" id="Phobius"/>
    </source>
</evidence>
<keyword evidence="5 9" id="KW-0812">Transmembrane</keyword>
<evidence type="ECO:0000256" key="8">
    <source>
        <dbReference type="ARBA" id="ARBA00023136"/>
    </source>
</evidence>
<evidence type="ECO:0000313" key="10">
    <source>
        <dbReference type="EMBL" id="KAF2794128.1"/>
    </source>
</evidence>
<evidence type="ECO:0000256" key="1">
    <source>
        <dbReference type="ARBA" id="ARBA00004477"/>
    </source>
</evidence>
<dbReference type="UniPathway" id="UPA00196"/>
<dbReference type="PANTHER" id="PTHR13121:SF0">
    <property type="entry name" value="PHOSPHATIDYLINOSITOL GLYCAN ANCHOR BIOSYNTHESIS CLASS U PROTEIN"/>
    <property type="match status" value="1"/>
</dbReference>
<name>A0A6A6XCY2_9PLEO</name>
<evidence type="ECO:0000256" key="7">
    <source>
        <dbReference type="ARBA" id="ARBA00022989"/>
    </source>
</evidence>
<keyword evidence="7 9" id="KW-1133">Transmembrane helix</keyword>
<keyword evidence="6" id="KW-0256">Endoplasmic reticulum</keyword>
<feature type="transmembrane region" description="Helical" evidence="9">
    <location>
        <begin position="344"/>
        <end position="366"/>
    </location>
</feature>
<dbReference type="Proteomes" id="UP000799757">
    <property type="component" value="Unassembled WGS sequence"/>
</dbReference>
<evidence type="ECO:0000256" key="2">
    <source>
        <dbReference type="ARBA" id="ARBA00004687"/>
    </source>
</evidence>
<reference evidence="10" key="1">
    <citation type="journal article" date="2020" name="Stud. Mycol.">
        <title>101 Dothideomycetes genomes: a test case for predicting lifestyles and emergence of pathogens.</title>
        <authorList>
            <person name="Haridas S."/>
            <person name="Albert R."/>
            <person name="Binder M."/>
            <person name="Bloem J."/>
            <person name="Labutti K."/>
            <person name="Salamov A."/>
            <person name="Andreopoulos B."/>
            <person name="Baker S."/>
            <person name="Barry K."/>
            <person name="Bills G."/>
            <person name="Bluhm B."/>
            <person name="Cannon C."/>
            <person name="Castanera R."/>
            <person name="Culley D."/>
            <person name="Daum C."/>
            <person name="Ezra D."/>
            <person name="Gonzalez J."/>
            <person name="Henrissat B."/>
            <person name="Kuo A."/>
            <person name="Liang C."/>
            <person name="Lipzen A."/>
            <person name="Lutzoni F."/>
            <person name="Magnuson J."/>
            <person name="Mondo S."/>
            <person name="Nolan M."/>
            <person name="Ohm R."/>
            <person name="Pangilinan J."/>
            <person name="Park H.-J."/>
            <person name="Ramirez L."/>
            <person name="Alfaro M."/>
            <person name="Sun H."/>
            <person name="Tritt A."/>
            <person name="Yoshinaga Y."/>
            <person name="Zwiers L.-H."/>
            <person name="Turgeon B."/>
            <person name="Goodwin S."/>
            <person name="Spatafora J."/>
            <person name="Crous P."/>
            <person name="Grigoriev I."/>
        </authorList>
    </citation>
    <scope>NUCLEOTIDE SEQUENCE</scope>
    <source>
        <strain evidence="10">CBS 109.77</strain>
    </source>
</reference>
<feature type="transmembrane region" description="Helical" evidence="9">
    <location>
        <begin position="378"/>
        <end position="403"/>
    </location>
</feature>
<accession>A0A6A6XCY2</accession>
<proteinExistence type="inferred from homology"/>
<feature type="transmembrane region" description="Helical" evidence="9">
    <location>
        <begin position="171"/>
        <end position="194"/>
    </location>
</feature>
<dbReference type="GO" id="GO:0006506">
    <property type="term" value="P:GPI anchor biosynthetic process"/>
    <property type="evidence" value="ECO:0007669"/>
    <property type="project" value="UniProtKB-UniPathway"/>
</dbReference>
<comment type="similarity">
    <text evidence="3">Belongs to the PIGU family.</text>
</comment>
<dbReference type="GO" id="GO:0042765">
    <property type="term" value="C:GPI-anchor transamidase complex"/>
    <property type="evidence" value="ECO:0007669"/>
    <property type="project" value="InterPro"/>
</dbReference>
<dbReference type="AlphaFoldDB" id="A0A6A6XCY2"/>
<dbReference type="PANTHER" id="PTHR13121">
    <property type="entry name" value="GPI TRANSAMIDASE COMPONENT PIG-U"/>
    <property type="match status" value="1"/>
</dbReference>
<keyword evidence="4" id="KW-0337">GPI-anchor biosynthesis</keyword>
<organism evidence="10 11">
    <name type="scientific">Melanomma pulvis-pyrius CBS 109.77</name>
    <dbReference type="NCBI Taxonomy" id="1314802"/>
    <lineage>
        <taxon>Eukaryota</taxon>
        <taxon>Fungi</taxon>
        <taxon>Dikarya</taxon>
        <taxon>Ascomycota</taxon>
        <taxon>Pezizomycotina</taxon>
        <taxon>Dothideomycetes</taxon>
        <taxon>Pleosporomycetidae</taxon>
        <taxon>Pleosporales</taxon>
        <taxon>Melanommataceae</taxon>
        <taxon>Melanomma</taxon>
    </lineage>
</organism>